<dbReference type="InterPro" id="IPR002716">
    <property type="entry name" value="PIN_dom"/>
</dbReference>
<accession>A0A9X2RH73</accession>
<evidence type="ECO:0000313" key="3">
    <source>
        <dbReference type="Proteomes" id="UP001139125"/>
    </source>
</evidence>
<feature type="domain" description="PIN" evidence="1">
    <location>
        <begin position="5"/>
        <end position="123"/>
    </location>
</feature>
<dbReference type="Pfam" id="PF01850">
    <property type="entry name" value="PIN"/>
    <property type="match status" value="1"/>
</dbReference>
<comment type="caution">
    <text evidence="2">The sequence shown here is derived from an EMBL/GenBank/DDBJ whole genome shotgun (WGS) entry which is preliminary data.</text>
</comment>
<dbReference type="AlphaFoldDB" id="A0A9X2RH73"/>
<dbReference type="Gene3D" id="3.40.50.1010">
    <property type="entry name" value="5'-nuclease"/>
    <property type="match status" value="1"/>
</dbReference>
<evidence type="ECO:0000313" key="2">
    <source>
        <dbReference type="EMBL" id="MCP9292932.1"/>
    </source>
</evidence>
<reference evidence="2" key="1">
    <citation type="submission" date="2022-06" db="EMBL/GenBank/DDBJ databases">
        <title>Gracilimonas sp. CAU 1638 isolated from sea sediment.</title>
        <authorList>
            <person name="Kim W."/>
        </authorList>
    </citation>
    <scope>NUCLEOTIDE SEQUENCE</scope>
    <source>
        <strain evidence="2">CAU 1638</strain>
    </source>
</reference>
<organism evidence="2 3">
    <name type="scientific">Gracilimonas sediminicola</name>
    <dbReference type="NCBI Taxonomy" id="2952158"/>
    <lineage>
        <taxon>Bacteria</taxon>
        <taxon>Pseudomonadati</taxon>
        <taxon>Balneolota</taxon>
        <taxon>Balneolia</taxon>
        <taxon>Balneolales</taxon>
        <taxon>Balneolaceae</taxon>
        <taxon>Gracilimonas</taxon>
    </lineage>
</organism>
<dbReference type="Proteomes" id="UP001139125">
    <property type="component" value="Unassembled WGS sequence"/>
</dbReference>
<dbReference type="InterPro" id="IPR029060">
    <property type="entry name" value="PIN-like_dom_sf"/>
</dbReference>
<dbReference type="SUPFAM" id="SSF88723">
    <property type="entry name" value="PIN domain-like"/>
    <property type="match status" value="1"/>
</dbReference>
<evidence type="ECO:0000259" key="1">
    <source>
        <dbReference type="Pfam" id="PF01850"/>
    </source>
</evidence>
<protein>
    <submittedName>
        <fullName evidence="2">PIN domain-containing protein</fullName>
    </submittedName>
</protein>
<dbReference type="EMBL" id="JANDBC010000003">
    <property type="protein sequence ID" value="MCP9292932.1"/>
    <property type="molecule type" value="Genomic_DNA"/>
</dbReference>
<sequence>MAKTVFIDAGPIVAILNRRDQHHLWASEKISGIEENLVTTSIIISEAFHILRKVPNGIKGLFRTIEEGFIDVEEAYPKNMDYIHKQVLKYSDNDASLGDISILSLVEDSNNAQIFTLDFDFHIYRDLKGNPLDLISPYKQ</sequence>
<dbReference type="RefSeq" id="WP_255135830.1">
    <property type="nucleotide sequence ID" value="NZ_JANDBC010000003.1"/>
</dbReference>
<name>A0A9X2RH73_9BACT</name>
<gene>
    <name evidence="2" type="ORF">NM125_15180</name>
</gene>
<keyword evidence="3" id="KW-1185">Reference proteome</keyword>
<proteinExistence type="predicted"/>